<proteinExistence type="predicted"/>
<feature type="domain" description="Transposase IS200-like" evidence="1">
    <location>
        <begin position="2"/>
        <end position="66"/>
    </location>
</feature>
<feature type="non-terminal residue" evidence="2">
    <location>
        <position position="1"/>
    </location>
</feature>
<dbReference type="Proteomes" id="UP000306628">
    <property type="component" value="Unassembled WGS sequence"/>
</dbReference>
<evidence type="ECO:0000313" key="2">
    <source>
        <dbReference type="EMBL" id="TMR12145.1"/>
    </source>
</evidence>
<dbReference type="PANTHER" id="PTHR33360:SF2">
    <property type="entry name" value="TRANSPOSASE FOR INSERTION SEQUENCE ELEMENT IS200"/>
    <property type="match status" value="1"/>
</dbReference>
<keyword evidence="3" id="KW-1185">Reference proteome</keyword>
<gene>
    <name evidence="2" type="ORF">ETD85_58630</name>
</gene>
<accession>A0A5S4F7M7</accession>
<dbReference type="SMART" id="SM01321">
    <property type="entry name" value="Y1_Tnp"/>
    <property type="match status" value="1"/>
</dbReference>
<dbReference type="EMBL" id="VCKX01000454">
    <property type="protein sequence ID" value="TMR12145.1"/>
    <property type="molecule type" value="Genomic_DNA"/>
</dbReference>
<protein>
    <submittedName>
        <fullName evidence="2">Transposase</fullName>
    </submittedName>
</protein>
<dbReference type="AlphaFoldDB" id="A0A5S4F7M7"/>
<organism evidence="2 3">
    <name type="scientific">Nonomuraea zeae</name>
    <dbReference type="NCBI Taxonomy" id="1642303"/>
    <lineage>
        <taxon>Bacteria</taxon>
        <taxon>Bacillati</taxon>
        <taxon>Actinomycetota</taxon>
        <taxon>Actinomycetes</taxon>
        <taxon>Streptosporangiales</taxon>
        <taxon>Streptosporangiaceae</taxon>
        <taxon>Nonomuraea</taxon>
    </lineage>
</organism>
<reference evidence="2 3" key="1">
    <citation type="submission" date="2019-05" db="EMBL/GenBank/DDBJ databases">
        <title>Draft genome sequence of Nonomuraea zeae DSM 100528.</title>
        <authorList>
            <person name="Saricaoglu S."/>
            <person name="Isik K."/>
        </authorList>
    </citation>
    <scope>NUCLEOTIDE SEQUENCE [LARGE SCALE GENOMIC DNA]</scope>
    <source>
        <strain evidence="2 3">DSM 100528</strain>
    </source>
</reference>
<dbReference type="GO" id="GO:0006313">
    <property type="term" value="P:DNA transposition"/>
    <property type="evidence" value="ECO:0007669"/>
    <property type="project" value="InterPro"/>
</dbReference>
<evidence type="ECO:0000313" key="3">
    <source>
        <dbReference type="Proteomes" id="UP000306628"/>
    </source>
</evidence>
<dbReference type="GO" id="GO:0003677">
    <property type="term" value="F:DNA binding"/>
    <property type="evidence" value="ECO:0007669"/>
    <property type="project" value="InterPro"/>
</dbReference>
<dbReference type="Gene3D" id="3.30.70.1290">
    <property type="entry name" value="Transposase IS200-like"/>
    <property type="match status" value="1"/>
</dbReference>
<dbReference type="GO" id="GO:0004803">
    <property type="term" value="F:transposase activity"/>
    <property type="evidence" value="ECO:0007669"/>
    <property type="project" value="InterPro"/>
</dbReference>
<sequence length="70" mass="7729">LVPHPPVTLSTLVNSLKGVSARLLRKEYTAHVRRYLRGGHLWSPSYFAAPCGGAPLSITKDYIDNQKRPG</sequence>
<dbReference type="SUPFAM" id="SSF143422">
    <property type="entry name" value="Transposase IS200-like"/>
    <property type="match status" value="1"/>
</dbReference>
<dbReference type="RefSeq" id="WP_138698468.1">
    <property type="nucleotide sequence ID" value="NZ_VCKX01000454.1"/>
</dbReference>
<name>A0A5S4F7M7_9ACTN</name>
<evidence type="ECO:0000259" key="1">
    <source>
        <dbReference type="SMART" id="SM01321"/>
    </source>
</evidence>
<dbReference type="PANTHER" id="PTHR33360">
    <property type="entry name" value="TRANSPOSASE FOR INSERTION SEQUENCE ELEMENT IS200"/>
    <property type="match status" value="1"/>
</dbReference>
<comment type="caution">
    <text evidence="2">The sequence shown here is derived from an EMBL/GenBank/DDBJ whole genome shotgun (WGS) entry which is preliminary data.</text>
</comment>
<dbReference type="OrthoDB" id="9798161at2"/>
<dbReference type="Pfam" id="PF01797">
    <property type="entry name" value="Y1_Tnp"/>
    <property type="match status" value="1"/>
</dbReference>
<dbReference type="InterPro" id="IPR036515">
    <property type="entry name" value="Transposase_17_sf"/>
</dbReference>
<dbReference type="InterPro" id="IPR002686">
    <property type="entry name" value="Transposase_17"/>
</dbReference>